<gene>
    <name evidence="3" type="ORF">D2T33_07890</name>
</gene>
<organism evidence="3 4">
    <name type="scientific">Paenirhodobacter populi</name>
    <dbReference type="NCBI Taxonomy" id="2306993"/>
    <lineage>
        <taxon>Bacteria</taxon>
        <taxon>Pseudomonadati</taxon>
        <taxon>Pseudomonadota</taxon>
        <taxon>Alphaproteobacteria</taxon>
        <taxon>Rhodobacterales</taxon>
        <taxon>Rhodobacter group</taxon>
        <taxon>Paenirhodobacter</taxon>
    </lineage>
</organism>
<dbReference type="Pfam" id="PF18864">
    <property type="entry name" value="AbiTii"/>
    <property type="match status" value="1"/>
</dbReference>
<evidence type="ECO:0000313" key="4">
    <source>
        <dbReference type="Proteomes" id="UP000285710"/>
    </source>
</evidence>
<dbReference type="EMBL" id="SAUW01000006">
    <property type="protein sequence ID" value="RWR13103.1"/>
    <property type="molecule type" value="Genomic_DNA"/>
</dbReference>
<evidence type="ECO:0000256" key="1">
    <source>
        <dbReference type="SAM" id="MobiDB-lite"/>
    </source>
</evidence>
<evidence type="ECO:0000313" key="3">
    <source>
        <dbReference type="EMBL" id="RWR13103.1"/>
    </source>
</evidence>
<dbReference type="Proteomes" id="UP000285710">
    <property type="component" value="Unassembled WGS sequence"/>
</dbReference>
<name>A0A443IYK4_9RHOB</name>
<dbReference type="InterPro" id="IPR041304">
    <property type="entry name" value="AbiTii"/>
</dbReference>
<evidence type="ECO:0000259" key="2">
    <source>
        <dbReference type="Pfam" id="PF18864"/>
    </source>
</evidence>
<accession>A0A443IYK4</accession>
<protein>
    <recommendedName>
        <fullName evidence="2">AbiTii domain-containing protein</fullName>
    </recommendedName>
</protein>
<reference evidence="3 4" key="2">
    <citation type="submission" date="2019-01" db="EMBL/GenBank/DDBJ databases">
        <authorList>
            <person name="Li Y."/>
        </authorList>
    </citation>
    <scope>NUCLEOTIDE SEQUENCE [LARGE SCALE GENOMIC DNA]</scope>
    <source>
        <strain evidence="3 4">2D-5</strain>
    </source>
</reference>
<proteinExistence type="predicted"/>
<reference evidence="3 4" key="1">
    <citation type="submission" date="2019-01" db="EMBL/GenBank/DDBJ databases">
        <title>Sinorhodobacter populi sp. nov. isolated from the symptomatic bark tissue of Populus euramericana canker.</title>
        <authorList>
            <person name="Xu G."/>
        </authorList>
    </citation>
    <scope>NUCLEOTIDE SEQUENCE [LARGE SCALE GENOMIC DNA]</scope>
    <source>
        <strain evidence="3 4">2D-5</strain>
    </source>
</reference>
<sequence length="374" mass="41687">MTGYNVAKLSANEAFDLAGELLADLELERLRLSSCAMKTARLARLLGDDDHFLIFKYEIAGYPSTPNGVQPEIWRLCLKALRVRKEKIKKEDSNTEEIVEKADLRSITSIEENAETLKLRLSYFQPQPISISSANPNQIISTPMRNVSLEAQIATNYRNEMTLLAARRAFIYDFVLSKLFELRVSSTAEDIFEEYRKKVDTHLSRLIPNELRRLDSIRDNLASNNPEDWANAGHSCRRLLQAVADTLYPPSDKLVKSAGGREVKVGAENYINRLVMFCESRMASGVSSKVISSDMKFIGERLDAAFSAAQKGSHADIDISEARRFVIHTYLVVGDILELNAESSSPKGKLDATAEVFPDEPASAAPFDSTGNSE</sequence>
<feature type="domain" description="AbiTii" evidence="2">
    <location>
        <begin position="17"/>
        <end position="199"/>
    </location>
</feature>
<dbReference type="AlphaFoldDB" id="A0A443IYK4"/>
<feature type="region of interest" description="Disordered" evidence="1">
    <location>
        <begin position="343"/>
        <end position="374"/>
    </location>
</feature>
<comment type="caution">
    <text evidence="3">The sequence shown here is derived from an EMBL/GenBank/DDBJ whole genome shotgun (WGS) entry which is preliminary data.</text>
</comment>
<keyword evidence="4" id="KW-1185">Reference proteome</keyword>